<keyword evidence="3 6" id="KW-0689">Ribosomal protein</keyword>
<dbReference type="InterPro" id="IPR016180">
    <property type="entry name" value="Ribosomal_uL16_dom"/>
</dbReference>
<evidence type="ECO:0000256" key="7">
    <source>
        <dbReference type="RuleBase" id="RU004413"/>
    </source>
</evidence>
<dbReference type="InterPro" id="IPR020798">
    <property type="entry name" value="Ribosomal_uL16_CS"/>
</dbReference>
<evidence type="ECO:0000256" key="3">
    <source>
        <dbReference type="ARBA" id="ARBA00022980"/>
    </source>
</evidence>
<keyword evidence="2 6" id="KW-0820">tRNA-binding</keyword>
<accession>A0A0G0C0P7</accession>
<keyword evidence="6 8" id="KW-0694">RNA-binding</keyword>
<dbReference type="GO" id="GO:0019843">
    <property type="term" value="F:rRNA binding"/>
    <property type="evidence" value="ECO:0007669"/>
    <property type="project" value="UniProtKB-UniRule"/>
</dbReference>
<dbReference type="GO" id="GO:0003735">
    <property type="term" value="F:structural constituent of ribosome"/>
    <property type="evidence" value="ECO:0007669"/>
    <property type="project" value="InterPro"/>
</dbReference>
<evidence type="ECO:0000256" key="6">
    <source>
        <dbReference type="HAMAP-Rule" id="MF_01342"/>
    </source>
</evidence>
<dbReference type="InterPro" id="IPR000114">
    <property type="entry name" value="Ribosomal_uL16_bact-type"/>
</dbReference>
<dbReference type="PATRIC" id="fig|1618350.3.peg.718"/>
<protein>
    <recommendedName>
        <fullName evidence="5 6">Large ribosomal subunit protein uL16</fullName>
    </recommendedName>
</protein>
<comment type="similarity">
    <text evidence="1 6 7">Belongs to the universal ribosomal protein uL16 family.</text>
</comment>
<dbReference type="NCBIfam" id="TIGR01164">
    <property type="entry name" value="rplP_bact"/>
    <property type="match status" value="1"/>
</dbReference>
<dbReference type="CDD" id="cd01433">
    <property type="entry name" value="Ribosomal_L16_L10e"/>
    <property type="match status" value="1"/>
</dbReference>
<dbReference type="PANTHER" id="PTHR12220:SF13">
    <property type="entry name" value="LARGE RIBOSOMAL SUBUNIT PROTEIN UL16M"/>
    <property type="match status" value="1"/>
</dbReference>
<proteinExistence type="inferred from homology"/>
<reference evidence="9 10" key="1">
    <citation type="journal article" date="2015" name="Nature">
        <title>rRNA introns, odd ribosomes, and small enigmatic genomes across a large radiation of phyla.</title>
        <authorList>
            <person name="Brown C.T."/>
            <person name="Hug L.A."/>
            <person name="Thomas B.C."/>
            <person name="Sharon I."/>
            <person name="Castelle C.J."/>
            <person name="Singh A."/>
            <person name="Wilkins M.J."/>
            <person name="Williams K.H."/>
            <person name="Banfield J.F."/>
        </authorList>
    </citation>
    <scope>NUCLEOTIDE SEQUENCE [LARGE SCALE GENOMIC DNA]</scope>
</reference>
<evidence type="ECO:0000313" key="10">
    <source>
        <dbReference type="Proteomes" id="UP000034581"/>
    </source>
</evidence>
<evidence type="ECO:0000256" key="8">
    <source>
        <dbReference type="RuleBase" id="RU004414"/>
    </source>
</evidence>
<comment type="caution">
    <text evidence="9">The sequence shown here is derived from an EMBL/GenBank/DDBJ whole genome shotgun (WGS) entry which is preliminary data.</text>
</comment>
<dbReference type="PROSITE" id="PS00586">
    <property type="entry name" value="RIBOSOMAL_L16_1"/>
    <property type="match status" value="1"/>
</dbReference>
<dbReference type="GO" id="GO:0006412">
    <property type="term" value="P:translation"/>
    <property type="evidence" value="ECO:0007669"/>
    <property type="project" value="UniProtKB-UniRule"/>
</dbReference>
<dbReference type="AlphaFoldDB" id="A0A0G0C0P7"/>
<dbReference type="Pfam" id="PF00252">
    <property type="entry name" value="Ribosomal_L16"/>
    <property type="match status" value="1"/>
</dbReference>
<sequence>MLQPKRTKYRKQFRDRRKGMAKRGFTLSFGEFGLKAAGNGWVRARELESARRAISHYTKRGGKVWIRVFPHKPVTQKPLEVRMGGGKGDVDHYVAVVKRGKILFEIGGVTIDIAKEAFRLASHKLSIETKFVSKETTQL</sequence>
<dbReference type="InterPro" id="IPR036920">
    <property type="entry name" value="Ribosomal_uL16_sf"/>
</dbReference>
<keyword evidence="4 6" id="KW-0687">Ribonucleoprotein</keyword>
<dbReference type="Proteomes" id="UP000034581">
    <property type="component" value="Unassembled WGS sequence"/>
</dbReference>
<keyword evidence="6 8" id="KW-0699">rRNA-binding</keyword>
<dbReference type="SUPFAM" id="SSF54686">
    <property type="entry name" value="Ribosomal protein L16p/L10e"/>
    <property type="match status" value="1"/>
</dbReference>
<name>A0A0G0C0P7_UNCC3</name>
<dbReference type="Gene3D" id="3.90.1170.10">
    <property type="entry name" value="Ribosomal protein L10e/L16"/>
    <property type="match status" value="1"/>
</dbReference>
<dbReference type="HAMAP" id="MF_01342">
    <property type="entry name" value="Ribosomal_uL16"/>
    <property type="match status" value="1"/>
</dbReference>
<dbReference type="EMBL" id="LBQB01000004">
    <property type="protein sequence ID" value="KKP69686.1"/>
    <property type="molecule type" value="Genomic_DNA"/>
</dbReference>
<evidence type="ECO:0000256" key="2">
    <source>
        <dbReference type="ARBA" id="ARBA00022555"/>
    </source>
</evidence>
<evidence type="ECO:0000313" key="9">
    <source>
        <dbReference type="EMBL" id="KKP69686.1"/>
    </source>
</evidence>
<dbReference type="FunFam" id="3.90.1170.10:FF:000001">
    <property type="entry name" value="50S ribosomal protein L16"/>
    <property type="match status" value="1"/>
</dbReference>
<evidence type="ECO:0000256" key="5">
    <source>
        <dbReference type="ARBA" id="ARBA00035198"/>
    </source>
</evidence>
<dbReference type="PANTHER" id="PTHR12220">
    <property type="entry name" value="50S/60S RIBOSOMAL PROTEIN L16"/>
    <property type="match status" value="1"/>
</dbReference>
<dbReference type="GO" id="GO:0000049">
    <property type="term" value="F:tRNA binding"/>
    <property type="evidence" value="ECO:0007669"/>
    <property type="project" value="UniProtKB-KW"/>
</dbReference>
<gene>
    <name evidence="6" type="primary">rplP</name>
    <name evidence="9" type="ORF">UR67_C0004G0083</name>
</gene>
<evidence type="ECO:0000256" key="4">
    <source>
        <dbReference type="ARBA" id="ARBA00023274"/>
    </source>
</evidence>
<evidence type="ECO:0000256" key="1">
    <source>
        <dbReference type="ARBA" id="ARBA00008931"/>
    </source>
</evidence>
<dbReference type="STRING" id="1618350.UR67_C0004G0083"/>
<dbReference type="GO" id="GO:0005840">
    <property type="term" value="C:ribosome"/>
    <property type="evidence" value="ECO:0007669"/>
    <property type="project" value="UniProtKB-KW"/>
</dbReference>
<organism evidence="9 10">
    <name type="scientific">candidate division CPR3 bacterium GW2011_GWF2_35_18</name>
    <dbReference type="NCBI Taxonomy" id="1618350"/>
    <lineage>
        <taxon>Bacteria</taxon>
        <taxon>Bacteria division CPR3</taxon>
    </lineage>
</organism>
<dbReference type="InterPro" id="IPR047873">
    <property type="entry name" value="Ribosomal_uL16"/>
</dbReference>
<dbReference type="PRINTS" id="PR00060">
    <property type="entry name" value="RIBOSOMALL16"/>
</dbReference>
<comment type="subunit">
    <text evidence="6 8">Part of the 50S ribosomal subunit.</text>
</comment>
<dbReference type="GO" id="GO:1990904">
    <property type="term" value="C:ribonucleoprotein complex"/>
    <property type="evidence" value="ECO:0007669"/>
    <property type="project" value="UniProtKB-KW"/>
</dbReference>
<comment type="function">
    <text evidence="6 8">Binds 23S rRNA and is also seen to make contacts with the A and possibly P site tRNAs.</text>
</comment>